<sequence length="138" mass="15014">MKIAEKGFTLFEVLVSMFITGVALLGLAKMELYILKSSQSSFDYTVATIRANNFVDAVWAGCYTQSASSGTYAGIINPWKDEISAAGMITYEGYPPASYAQETTVKISWTDPRFADHVTSNSTLTLNVKFPDDNCGAP</sequence>
<accession>A1SZM5</accession>
<gene>
    <name evidence="2" type="ordered locus">Ping_3253</name>
</gene>
<reference evidence="2 3" key="1">
    <citation type="submission" date="2007-01" db="EMBL/GenBank/DDBJ databases">
        <title>Complete sequence of Psychromonas ingrahamii 37.</title>
        <authorList>
            <consortium name="US DOE Joint Genome Institute"/>
            <person name="Copeland A."/>
            <person name="Lucas S."/>
            <person name="Lapidus A."/>
            <person name="Barry K."/>
            <person name="Detter J.C."/>
            <person name="Glavina del Rio T."/>
            <person name="Hammon N."/>
            <person name="Israni S."/>
            <person name="Dalin E."/>
            <person name="Tice H."/>
            <person name="Pitluck S."/>
            <person name="Thompson L.S."/>
            <person name="Brettin T."/>
            <person name="Bruce D."/>
            <person name="Han C."/>
            <person name="Tapia R."/>
            <person name="Schmutz J."/>
            <person name="Larimer F."/>
            <person name="Land M."/>
            <person name="Hauser L."/>
            <person name="Kyrpides N."/>
            <person name="Ivanova N."/>
            <person name="Staley J."/>
            <person name="Richardson P."/>
        </authorList>
    </citation>
    <scope>NUCLEOTIDE SEQUENCE [LARGE SCALE GENOMIC DNA]</scope>
    <source>
        <strain evidence="2 3">37</strain>
    </source>
</reference>
<keyword evidence="3" id="KW-1185">Reference proteome</keyword>
<dbReference type="NCBIfam" id="TIGR02532">
    <property type="entry name" value="IV_pilin_GFxxxE"/>
    <property type="match status" value="1"/>
</dbReference>
<feature type="transmembrane region" description="Helical" evidence="1">
    <location>
        <begin position="7"/>
        <end position="28"/>
    </location>
</feature>
<dbReference type="eggNOG" id="COG4967">
    <property type="taxonomic scope" value="Bacteria"/>
</dbReference>
<dbReference type="EMBL" id="CP000510">
    <property type="protein sequence ID" value="ABM04940.1"/>
    <property type="molecule type" value="Genomic_DNA"/>
</dbReference>
<dbReference type="Pfam" id="PF07963">
    <property type="entry name" value="N_methyl"/>
    <property type="match status" value="1"/>
</dbReference>
<keyword evidence="1" id="KW-1133">Transmembrane helix</keyword>
<dbReference type="AlphaFoldDB" id="A1SZM5"/>
<keyword evidence="1" id="KW-0812">Transmembrane</keyword>
<proteinExistence type="predicted"/>
<evidence type="ECO:0000256" key="1">
    <source>
        <dbReference type="SAM" id="Phobius"/>
    </source>
</evidence>
<dbReference type="InterPro" id="IPR012902">
    <property type="entry name" value="N_methyl_site"/>
</dbReference>
<dbReference type="Proteomes" id="UP000000639">
    <property type="component" value="Chromosome"/>
</dbReference>
<organism evidence="2 3">
    <name type="scientific">Psychromonas ingrahamii (strain DSM 17664 / CCUG 51855 / 37)</name>
    <dbReference type="NCBI Taxonomy" id="357804"/>
    <lineage>
        <taxon>Bacteria</taxon>
        <taxon>Pseudomonadati</taxon>
        <taxon>Pseudomonadota</taxon>
        <taxon>Gammaproteobacteria</taxon>
        <taxon>Alteromonadales</taxon>
        <taxon>Psychromonadaceae</taxon>
        <taxon>Psychromonas</taxon>
    </lineage>
</organism>
<protein>
    <submittedName>
        <fullName evidence="2">PilD-dependent protein</fullName>
    </submittedName>
</protein>
<name>A1SZM5_PSYIN</name>
<dbReference type="STRING" id="357804.Ping_3253"/>
<evidence type="ECO:0000313" key="3">
    <source>
        <dbReference type="Proteomes" id="UP000000639"/>
    </source>
</evidence>
<dbReference type="OrthoDB" id="5768437at2"/>
<dbReference type="KEGG" id="pin:Ping_3253"/>
<keyword evidence="1" id="KW-0472">Membrane</keyword>
<dbReference type="RefSeq" id="WP_011771492.1">
    <property type="nucleotide sequence ID" value="NC_008709.1"/>
</dbReference>
<evidence type="ECO:0000313" key="2">
    <source>
        <dbReference type="EMBL" id="ABM04940.1"/>
    </source>
</evidence>
<dbReference type="HOGENOM" id="CLU_153886_0_0_6"/>